<evidence type="ECO:0000313" key="13">
    <source>
        <dbReference type="EMBL" id="KAK9821351.1"/>
    </source>
</evidence>
<evidence type="ECO:0000256" key="7">
    <source>
        <dbReference type="ARBA" id="ARBA00022840"/>
    </source>
</evidence>
<protein>
    <recommendedName>
        <fullName evidence="12">ABC transporter domain-containing protein</fullName>
    </recommendedName>
</protein>
<feature type="domain" description="ABC transporter" evidence="12">
    <location>
        <begin position="99"/>
        <end position="373"/>
    </location>
</feature>
<feature type="transmembrane region" description="Helical" evidence="11">
    <location>
        <begin position="1471"/>
        <end position="1495"/>
    </location>
</feature>
<dbReference type="InterPro" id="IPR013525">
    <property type="entry name" value="ABC2_TM"/>
</dbReference>
<proteinExistence type="inferred from homology"/>
<dbReference type="InterPro" id="IPR013581">
    <property type="entry name" value="PDR_assoc"/>
</dbReference>
<dbReference type="InterPro" id="IPR003439">
    <property type="entry name" value="ABC_transporter-like_ATP-bd"/>
</dbReference>
<keyword evidence="9 11" id="KW-0472">Membrane</keyword>
<dbReference type="Proteomes" id="UP001438707">
    <property type="component" value="Unassembled WGS sequence"/>
</dbReference>
<dbReference type="GO" id="GO:0005524">
    <property type="term" value="F:ATP binding"/>
    <property type="evidence" value="ECO:0007669"/>
    <property type="project" value="UniProtKB-KW"/>
</dbReference>
<evidence type="ECO:0000256" key="5">
    <source>
        <dbReference type="ARBA" id="ARBA00022737"/>
    </source>
</evidence>
<dbReference type="InterPro" id="IPR034003">
    <property type="entry name" value="ABCG_PDR_2"/>
</dbReference>
<evidence type="ECO:0000259" key="12">
    <source>
        <dbReference type="PROSITE" id="PS50893"/>
    </source>
</evidence>
<sequence>MQLGDGGSTKDNLQAVYVDKAMTLTQRQAMVDAALGTTDQDAENFLRNVAMRMAKVGLRRPSVEVRFENLMAEASVHTNTSRNLPSVLNAYLSIAEWTLQALRIIRPAKRKFRVLDGMSGVLLPGRLTLLLGSPSCGKTTLLRALAGKLSSSALKVQGCVTYNGKTFKEFRPERTAIYVEQDDIHIGEMTVRETLDFSARCQGNGLNTELLRKLRDAEKAAGFEPDWAVDAFMKAASIQGQATSVVSELIVHMLGLGICADTILGDELRRGVSGGQKKRVTTGEMVVGPKQTMFMDEISTGLDSSTTFQIVKFLRDLAHCANNTIMVALLQPAPETFNIFDDVMLIAEGCIVYHGPVGQATGFFESLGFRCPKRKGVADFLQEVTSRKDQEQYWAKKDQAHSYITCQGMASVFAKTSLGEQLHAHLQQPFRETEQSNSVLVKDRYALSSWQLFRALMWREMVLLDRNLFLYIFRFIQLILVGVITGTLYLRTRLHPNNIADGTLYEAAIFYSLIGLMFDGFVEMNLTCMRLNGFYKQRDNRFYPSWAFVLPTTLVRIPYSLLMAAFWSIIVYWTVGLAPEASRFFTYMLLLFLIHSMGLALFRMIAALGRNDNIGVTGGCFLFLVLLLAGGFLLSFNQIPIWVKWFFWINPVAYAQKALVINEFAAPRWQNEFITNPLTGQTLTIGNAVLDQRDLPHNQVWIWAGVAVLAGTTIIFNLLTWLFHAVLGPLGSPTAVFPPTVLAEEKHGVGIDAELNQPVMPAKKQPSTRQRNDWQSCVNRTGHANGPADEDTTGLADVVSVSNPTYNEPVSINNPAPSRRTIHDLERLDSVPDSRRTPVGSSQAVGDGEGSMQDNIDLDPADDPHLDQEELQMRPDGCEDIMSTQAAGIQSLDGANGPDVMNTMSDLLGSHHDLSPDVMDTISDLLQSHPDVRQSRPQQTAALVSAGATDARAAEILNTGILSTGTDFLGRNPEYSYAVHPNRQSHGPQGHRKAQLAAMRSMKTELGSFSSSSSRFLASLRRPSNKPGSKHRIDMDSFRQSTDVIAPSVPSPPLLPAQGAMANAEPKVAKGMVLPFKPLHLTFHHVNYFVNPPASLDTTDPDKMGPQIVEEGSKKWLRLLNDCSGAFRPSVLTALIGSSGAGKTTLMDVLAGRKTSGKVDGDIRVNGHAKKQATFARVMGYVEQTDIHSPLMTVEEALWFSARLRFTNEVNNETVEAFISEVEELVELVPLRRSLVGLPGKTGLSVEQRKRLTIAVELVANPSIIFMDEPTSGLDARAAAIVMRTVRNTVDTGRTVVCNIHQPSIDIFEAFDDLLLMKVGGQVTYHGHLGRQSRTLIRYFEAIPGVPRCREGLNPATWMLQISTPAMEKRIGVNFADHYAGSTAHQHNENLIARLSQPAEGDQELSFSRQYAQPSLIQFWWIEWKLQISYWRNGAYNGTRLLFATTIALLMGCILWNIGSKRTEAQDVANILGALYIAMLFLGIINAMNVQPVVYQERTVLYRERAAGMYTAMPFALAQCCVEIPWNLLQAVLFSCVSYWMINFAHSPAKFFWYLLVIFITLNILTFYGIMSVFVTPDVATASVLSSTFYGLWNLFAGFLIPVNRMPGWWVWYYYLNPIAWTLYGIIIFQLGDFQNTLTTPTGQQLTLQDYLAINFNYQWHFRGQVIAILVGFMFAFMLFAIAGLRFINFQKR</sequence>
<dbReference type="Gene3D" id="3.40.50.300">
    <property type="entry name" value="P-loop containing nucleotide triphosphate hydrolases"/>
    <property type="match status" value="2"/>
</dbReference>
<feature type="transmembrane region" description="Helical" evidence="11">
    <location>
        <begin position="584"/>
        <end position="602"/>
    </location>
</feature>
<reference evidence="13 14" key="1">
    <citation type="journal article" date="2024" name="Nat. Commun.">
        <title>Phylogenomics reveals the evolutionary origins of lichenization in chlorophyte algae.</title>
        <authorList>
            <person name="Puginier C."/>
            <person name="Libourel C."/>
            <person name="Otte J."/>
            <person name="Skaloud P."/>
            <person name="Haon M."/>
            <person name="Grisel S."/>
            <person name="Petersen M."/>
            <person name="Berrin J.G."/>
            <person name="Delaux P.M."/>
            <person name="Dal Grande F."/>
            <person name="Keller J."/>
        </authorList>
    </citation>
    <scope>NUCLEOTIDE SEQUENCE [LARGE SCALE GENOMIC DNA]</scope>
    <source>
        <strain evidence="13 14">SAG 2145</strain>
    </source>
</reference>
<dbReference type="Pfam" id="PF00005">
    <property type="entry name" value="ABC_tran"/>
    <property type="match status" value="2"/>
</dbReference>
<keyword evidence="3" id="KW-0813">Transport</keyword>
<dbReference type="CDD" id="cd03232">
    <property type="entry name" value="ABCG_PDR_domain2"/>
    <property type="match status" value="1"/>
</dbReference>
<evidence type="ECO:0000256" key="9">
    <source>
        <dbReference type="ARBA" id="ARBA00023136"/>
    </source>
</evidence>
<feature type="compositionally biased region" description="Basic and acidic residues" evidence="10">
    <location>
        <begin position="821"/>
        <end position="836"/>
    </location>
</feature>
<dbReference type="SUPFAM" id="SSF52540">
    <property type="entry name" value="P-loop containing nucleoside triphosphate hydrolases"/>
    <property type="match status" value="2"/>
</dbReference>
<feature type="compositionally biased region" description="Polar residues" evidence="10">
    <location>
        <begin position="806"/>
        <end position="816"/>
    </location>
</feature>
<feature type="transmembrane region" description="Helical" evidence="11">
    <location>
        <begin position="614"/>
        <end position="636"/>
    </location>
</feature>
<evidence type="ECO:0000313" key="14">
    <source>
        <dbReference type="Proteomes" id="UP001438707"/>
    </source>
</evidence>
<comment type="subcellular location">
    <subcellularLocation>
        <location evidence="1">Membrane</location>
        <topology evidence="1">Multi-pass membrane protein</topology>
    </subcellularLocation>
</comment>
<evidence type="ECO:0000256" key="8">
    <source>
        <dbReference type="ARBA" id="ARBA00022989"/>
    </source>
</evidence>
<name>A0AAW1QIU0_9CHLO</name>
<dbReference type="InterPro" id="IPR043926">
    <property type="entry name" value="ABCG_dom"/>
</dbReference>
<evidence type="ECO:0000256" key="11">
    <source>
        <dbReference type="SAM" id="Phobius"/>
    </source>
</evidence>
<feature type="transmembrane region" description="Helical" evidence="11">
    <location>
        <begin position="468"/>
        <end position="490"/>
    </location>
</feature>
<comment type="caution">
    <text evidence="13">The sequence shown here is derived from an EMBL/GenBank/DDBJ whole genome shotgun (WGS) entry which is preliminary data.</text>
</comment>
<keyword evidence="4 11" id="KW-0812">Transmembrane</keyword>
<dbReference type="SMART" id="SM00382">
    <property type="entry name" value="AAA"/>
    <property type="match status" value="2"/>
</dbReference>
<evidence type="ECO:0000256" key="10">
    <source>
        <dbReference type="SAM" id="MobiDB-lite"/>
    </source>
</evidence>
<dbReference type="InterPro" id="IPR003593">
    <property type="entry name" value="AAA+_ATPase"/>
</dbReference>
<keyword evidence="5" id="KW-0677">Repeat</keyword>
<evidence type="ECO:0000256" key="6">
    <source>
        <dbReference type="ARBA" id="ARBA00022741"/>
    </source>
</evidence>
<keyword evidence="6" id="KW-0547">Nucleotide-binding</keyword>
<keyword evidence="8 11" id="KW-1133">Transmembrane helix</keyword>
<dbReference type="Pfam" id="PF01061">
    <property type="entry name" value="ABC2_membrane"/>
    <property type="match status" value="2"/>
</dbReference>
<dbReference type="FunFam" id="3.40.50.300:FF:000179">
    <property type="entry name" value="ABC transporter G family member 34"/>
    <property type="match status" value="1"/>
</dbReference>
<gene>
    <name evidence="13" type="ORF">WJX74_002122</name>
</gene>
<dbReference type="GO" id="GO:0016887">
    <property type="term" value="F:ATP hydrolysis activity"/>
    <property type="evidence" value="ECO:0007669"/>
    <property type="project" value="InterPro"/>
</dbReference>
<keyword evidence="14" id="KW-1185">Reference proteome</keyword>
<keyword evidence="7" id="KW-0067">ATP-binding</keyword>
<feature type="transmembrane region" description="Helical" evidence="11">
    <location>
        <begin position="1613"/>
        <end position="1632"/>
    </location>
</feature>
<dbReference type="Pfam" id="PF08370">
    <property type="entry name" value="PDR_assoc"/>
    <property type="match status" value="1"/>
</dbReference>
<dbReference type="GO" id="GO:0016020">
    <property type="term" value="C:membrane"/>
    <property type="evidence" value="ECO:0007669"/>
    <property type="project" value="UniProtKB-SubCell"/>
</dbReference>
<evidence type="ECO:0000256" key="2">
    <source>
        <dbReference type="ARBA" id="ARBA00006012"/>
    </source>
</evidence>
<dbReference type="GO" id="GO:0140359">
    <property type="term" value="F:ABC-type transporter activity"/>
    <property type="evidence" value="ECO:0007669"/>
    <property type="project" value="InterPro"/>
</dbReference>
<feature type="transmembrane region" description="Helical" evidence="11">
    <location>
        <begin position="502"/>
        <end position="522"/>
    </location>
</feature>
<organism evidence="13 14">
    <name type="scientific">Apatococcus lobatus</name>
    <dbReference type="NCBI Taxonomy" id="904363"/>
    <lineage>
        <taxon>Eukaryota</taxon>
        <taxon>Viridiplantae</taxon>
        <taxon>Chlorophyta</taxon>
        <taxon>core chlorophytes</taxon>
        <taxon>Trebouxiophyceae</taxon>
        <taxon>Chlorellales</taxon>
        <taxon>Chlorellaceae</taxon>
        <taxon>Apatococcus</taxon>
    </lineage>
</organism>
<dbReference type="FunFam" id="3.40.50.300:FF:000059">
    <property type="entry name" value="ABC transporter G family member 40"/>
    <property type="match status" value="1"/>
</dbReference>
<feature type="transmembrane region" description="Helical" evidence="11">
    <location>
        <begin position="1580"/>
        <end position="1601"/>
    </location>
</feature>
<evidence type="ECO:0000256" key="1">
    <source>
        <dbReference type="ARBA" id="ARBA00004141"/>
    </source>
</evidence>
<evidence type="ECO:0000256" key="3">
    <source>
        <dbReference type="ARBA" id="ARBA00022448"/>
    </source>
</evidence>
<dbReference type="PANTHER" id="PTHR19241">
    <property type="entry name" value="ATP-BINDING CASSETTE TRANSPORTER"/>
    <property type="match status" value="1"/>
</dbReference>
<feature type="region of interest" description="Disordered" evidence="10">
    <location>
        <begin position="806"/>
        <end position="866"/>
    </location>
</feature>
<feature type="domain" description="ABC transporter" evidence="12">
    <location>
        <begin position="1096"/>
        <end position="1345"/>
    </location>
</feature>
<dbReference type="Pfam" id="PF19055">
    <property type="entry name" value="ABC2_membrane_7"/>
    <property type="match status" value="1"/>
</dbReference>
<feature type="transmembrane region" description="Helical" evidence="11">
    <location>
        <begin position="1441"/>
        <end position="1459"/>
    </location>
</feature>
<evidence type="ECO:0000256" key="4">
    <source>
        <dbReference type="ARBA" id="ARBA00022692"/>
    </source>
</evidence>
<dbReference type="EMBL" id="JALJOS010000038">
    <property type="protein sequence ID" value="KAK9821351.1"/>
    <property type="molecule type" value="Genomic_DNA"/>
</dbReference>
<feature type="transmembrane region" description="Helical" evidence="11">
    <location>
        <begin position="700"/>
        <end position="723"/>
    </location>
</feature>
<feature type="transmembrane region" description="Helical" evidence="11">
    <location>
        <begin position="1551"/>
        <end position="1574"/>
    </location>
</feature>
<dbReference type="GO" id="GO:0071944">
    <property type="term" value="C:cell periphery"/>
    <property type="evidence" value="ECO:0007669"/>
    <property type="project" value="UniProtKB-ARBA"/>
</dbReference>
<feature type="transmembrane region" description="Helical" evidence="11">
    <location>
        <begin position="543"/>
        <end position="572"/>
    </location>
</feature>
<comment type="similarity">
    <text evidence="2">Belongs to the ABC transporter superfamily. ABCG family. PDR (TC 3.A.1.205) subfamily.</text>
</comment>
<dbReference type="InterPro" id="IPR027417">
    <property type="entry name" value="P-loop_NTPase"/>
</dbReference>
<feature type="transmembrane region" description="Helical" evidence="11">
    <location>
        <begin position="1666"/>
        <end position="1688"/>
    </location>
</feature>
<accession>A0AAW1QIU0</accession>
<dbReference type="PROSITE" id="PS50893">
    <property type="entry name" value="ABC_TRANSPORTER_2"/>
    <property type="match status" value="2"/>
</dbReference>